<evidence type="ECO:0000313" key="1">
    <source>
        <dbReference type="EMBL" id="KWZ76455.1"/>
    </source>
</evidence>
<name>A0A133KAG0_HEYCO</name>
<sequence length="43" mass="4969">MPVLGLLFRDRKTTVKLGDAMRLSFLIWNGILYILKEICFIGL</sequence>
<gene>
    <name evidence="1" type="ORF">HMPREF3213_03826</name>
</gene>
<reference evidence="2" key="1">
    <citation type="submission" date="2016-01" db="EMBL/GenBank/DDBJ databases">
        <authorList>
            <person name="Mitreva M."/>
            <person name="Pepin K.H."/>
            <person name="Mihindukulasuriya K.A."/>
            <person name="Fulton R."/>
            <person name="Fronick C."/>
            <person name="O'Laughlin M."/>
            <person name="Miner T."/>
            <person name="Herter B."/>
            <person name="Rosa B.A."/>
            <person name="Cordes M."/>
            <person name="Tomlinson C."/>
            <person name="Wollam A."/>
            <person name="Palsikar V.B."/>
            <person name="Mardis E.R."/>
            <person name="Wilson R.K."/>
        </authorList>
    </citation>
    <scope>NUCLEOTIDE SEQUENCE [LARGE SCALE GENOMIC DNA]</scope>
    <source>
        <strain evidence="2">GED7749B</strain>
    </source>
</reference>
<proteinExistence type="predicted"/>
<evidence type="ECO:0000313" key="2">
    <source>
        <dbReference type="Proteomes" id="UP000070376"/>
    </source>
</evidence>
<accession>A0A133KAG0</accession>
<protein>
    <submittedName>
        <fullName evidence="1">Uncharacterized protein</fullName>
    </submittedName>
</protein>
<comment type="caution">
    <text evidence="1">The sequence shown here is derived from an EMBL/GenBank/DDBJ whole genome shotgun (WGS) entry which is preliminary data.</text>
</comment>
<dbReference type="AlphaFoldDB" id="A0A133KAG0"/>
<organism evidence="1 2">
    <name type="scientific">Heyndrickxia coagulans</name>
    <name type="common">Weizmannia coagulans</name>
    <dbReference type="NCBI Taxonomy" id="1398"/>
    <lineage>
        <taxon>Bacteria</taxon>
        <taxon>Bacillati</taxon>
        <taxon>Bacillota</taxon>
        <taxon>Bacilli</taxon>
        <taxon>Bacillales</taxon>
        <taxon>Bacillaceae</taxon>
        <taxon>Heyndrickxia</taxon>
    </lineage>
</organism>
<dbReference type="EMBL" id="LRPN01000204">
    <property type="protein sequence ID" value="KWZ76455.1"/>
    <property type="molecule type" value="Genomic_DNA"/>
</dbReference>
<dbReference type="Proteomes" id="UP000070376">
    <property type="component" value="Unassembled WGS sequence"/>
</dbReference>
<dbReference type="PATRIC" id="fig|1398.22.peg.3828"/>